<protein>
    <submittedName>
        <fullName evidence="1">Uncharacterized protein</fullName>
    </submittedName>
</protein>
<proteinExistence type="predicted"/>
<dbReference type="EMBL" id="JPKZ01002973">
    <property type="protein sequence ID" value="KHN74111.1"/>
    <property type="molecule type" value="Genomic_DNA"/>
</dbReference>
<gene>
    <name evidence="1" type="ORF">Tcan_02724</name>
</gene>
<accession>A0A0B2USV1</accession>
<name>A0A0B2USV1_TOXCA</name>
<dbReference type="AlphaFoldDB" id="A0A0B2USV1"/>
<organism evidence="1 2">
    <name type="scientific">Toxocara canis</name>
    <name type="common">Canine roundworm</name>
    <dbReference type="NCBI Taxonomy" id="6265"/>
    <lineage>
        <taxon>Eukaryota</taxon>
        <taxon>Metazoa</taxon>
        <taxon>Ecdysozoa</taxon>
        <taxon>Nematoda</taxon>
        <taxon>Chromadorea</taxon>
        <taxon>Rhabditida</taxon>
        <taxon>Spirurina</taxon>
        <taxon>Ascaridomorpha</taxon>
        <taxon>Ascaridoidea</taxon>
        <taxon>Toxocaridae</taxon>
        <taxon>Toxocara</taxon>
    </lineage>
</organism>
<evidence type="ECO:0000313" key="1">
    <source>
        <dbReference type="EMBL" id="KHN74111.1"/>
    </source>
</evidence>
<reference evidence="1 2" key="1">
    <citation type="submission" date="2014-11" db="EMBL/GenBank/DDBJ databases">
        <title>Genetic blueprint of the zoonotic pathogen Toxocara canis.</title>
        <authorList>
            <person name="Zhu X.-Q."/>
            <person name="Korhonen P.K."/>
            <person name="Cai H."/>
            <person name="Young N.D."/>
            <person name="Nejsum P."/>
            <person name="von Samson-Himmelstjerna G."/>
            <person name="Boag P.R."/>
            <person name="Tan P."/>
            <person name="Li Q."/>
            <person name="Min J."/>
            <person name="Yang Y."/>
            <person name="Wang X."/>
            <person name="Fang X."/>
            <person name="Hall R.S."/>
            <person name="Hofmann A."/>
            <person name="Sternberg P.W."/>
            <person name="Jex A.R."/>
            <person name="Gasser R.B."/>
        </authorList>
    </citation>
    <scope>NUCLEOTIDE SEQUENCE [LARGE SCALE GENOMIC DNA]</scope>
    <source>
        <strain evidence="1">PN_DK_2014</strain>
    </source>
</reference>
<sequence length="59" mass="7283">MQLSYQFCLWKYYLGLLMRSWKGASTNRSVECWFRVRQQVFRNLFVIDIQRRYKSASSH</sequence>
<comment type="caution">
    <text evidence="1">The sequence shown here is derived from an EMBL/GenBank/DDBJ whole genome shotgun (WGS) entry which is preliminary data.</text>
</comment>
<evidence type="ECO:0000313" key="2">
    <source>
        <dbReference type="Proteomes" id="UP000031036"/>
    </source>
</evidence>
<dbReference type="Proteomes" id="UP000031036">
    <property type="component" value="Unassembled WGS sequence"/>
</dbReference>
<keyword evidence="2" id="KW-1185">Reference proteome</keyword>